<proteinExistence type="predicted"/>
<dbReference type="KEGG" id="hlo:J0X27_05640"/>
<dbReference type="GeneID" id="63183206"/>
<evidence type="ECO:0000313" key="3">
    <source>
        <dbReference type="Proteomes" id="UP000663191"/>
    </source>
</evidence>
<evidence type="ECO:0000313" key="2">
    <source>
        <dbReference type="EMBL" id="QSW86299.1"/>
    </source>
</evidence>
<reference evidence="2 3" key="1">
    <citation type="journal article" date="2006" name="Int. J. Syst. Evol. Microbiol.">
        <title>Haloterrigena longa sp. nov. and Haloterrigena limicola sp. nov., extremely halophilic archaea isolated from a salt lake.</title>
        <authorList>
            <person name="Cui H.L."/>
            <person name="Tohty D."/>
            <person name="Zhou P.J."/>
            <person name="Liu S.J."/>
        </authorList>
    </citation>
    <scope>NUCLEOTIDE SEQUENCE [LARGE SCALE GENOMIC DNA]</scope>
    <source>
        <strain evidence="2 3">ABH32</strain>
    </source>
</reference>
<dbReference type="RefSeq" id="WP_207271425.1">
    <property type="nucleotide sequence ID" value="NZ_CP071463.1"/>
</dbReference>
<protein>
    <submittedName>
        <fullName evidence="2">Uncharacterized protein</fullName>
    </submittedName>
</protein>
<dbReference type="Proteomes" id="UP000663191">
    <property type="component" value="Chromosome"/>
</dbReference>
<dbReference type="EMBL" id="CP071463">
    <property type="protein sequence ID" value="QSW86299.1"/>
    <property type="molecule type" value="Genomic_DNA"/>
</dbReference>
<feature type="compositionally biased region" description="Polar residues" evidence="1">
    <location>
        <begin position="1"/>
        <end position="13"/>
    </location>
</feature>
<keyword evidence="3" id="KW-1185">Reference proteome</keyword>
<dbReference type="OrthoDB" id="383750at2157"/>
<sequence>MGQGSATLGQVRSNDFEPQCGGGGQSNPHVRDSSVKSNFPNGEGKMFSSAGSAYGQTSDIVWTGEHWTVDFHTWSFAVNSYELDSGETGTEPIYRGQHRIQVDMETKPDLVSTQPYDDVEWGISIVGRSEASHKVDEAVVSTANKILSNMTEGVGSVVDAIGIYNRLQKATVGADIDKTWVPSQGQQRLGHYLRWTHTYPPQDELGESSITGAITNKLSNALYKTEVEWTGDREPTERYEHTYNYYVPVGPKPTSLSQKASKKNLIEKRPAKEVNNDNIEASGDEEVYVLRPEAFNQPNNVC</sequence>
<evidence type="ECO:0000256" key="1">
    <source>
        <dbReference type="SAM" id="MobiDB-lite"/>
    </source>
</evidence>
<gene>
    <name evidence="2" type="ORF">J0X27_05640</name>
</gene>
<feature type="region of interest" description="Disordered" evidence="1">
    <location>
        <begin position="1"/>
        <end position="42"/>
    </location>
</feature>
<dbReference type="AlphaFoldDB" id="A0A8A2UC47"/>
<organism evidence="2 3">
    <name type="scientific">Natrinema longum</name>
    <dbReference type="NCBI Taxonomy" id="370324"/>
    <lineage>
        <taxon>Archaea</taxon>
        <taxon>Methanobacteriati</taxon>
        <taxon>Methanobacteriota</taxon>
        <taxon>Stenosarchaea group</taxon>
        <taxon>Halobacteria</taxon>
        <taxon>Halobacteriales</taxon>
        <taxon>Natrialbaceae</taxon>
        <taxon>Natrinema</taxon>
    </lineage>
</organism>
<accession>A0A8A2UC47</accession>
<name>A0A8A2UC47_9EURY</name>